<keyword evidence="7" id="KW-0998">Cell outer membrane</keyword>
<evidence type="ECO:0000256" key="7">
    <source>
        <dbReference type="ARBA" id="ARBA00023237"/>
    </source>
</evidence>
<sequence length="472" mass="47160">MSLMVRSHNSPQTWRDTAIVCGSILFASIGSSSVASAASYLVGAGGAPEAPTLSAAVSVASSGDTLLVLPGTYVEVVTTSKSLVVKASSSAGSAVINANNFGTGLSFVGVTGSVTVEGIAFQNGDGQRGGGLLLDGVLGGVTVKDCEFFGNLADRTGGAIDAYDTVVDVSGCYFEGNGTNGSSEQRGGAIHLRGFNDGSTITDCTFSGNNADYGGAVYGKGVFTVTDCTFESNSGSSGGAIYATSITGLEVTGCLFDANSCSDNGAGVYVAGTTFEATDNIFQDNASGSHGGGIYLGGGGGATIQNNLFDSNSAAKGGGVAVAGMLEDLSGNTFYGNSATTDGAGLYIQQTSATVERNIFSDCTGAAAITCEITASPSYRCTLVHNNAAGDFDGGCADTLGSDGNFDEDPQYCDAAGGDFGIDAASPAAPGNEPPDCMDEGIGWGPVTCGATPRIKTSWGQVKSLFSDINER</sequence>
<dbReference type="GO" id="GO:0005576">
    <property type="term" value="C:extracellular region"/>
    <property type="evidence" value="ECO:0007669"/>
    <property type="project" value="UniProtKB-SubCell"/>
</dbReference>
<evidence type="ECO:0000256" key="6">
    <source>
        <dbReference type="ARBA" id="ARBA00023136"/>
    </source>
</evidence>
<evidence type="ECO:0000256" key="5">
    <source>
        <dbReference type="ARBA" id="ARBA00022729"/>
    </source>
</evidence>
<organism evidence="9 10">
    <name type="scientific">Eiseniibacteriota bacterium</name>
    <dbReference type="NCBI Taxonomy" id="2212470"/>
    <lineage>
        <taxon>Bacteria</taxon>
        <taxon>Candidatus Eiseniibacteriota</taxon>
    </lineage>
</organism>
<evidence type="ECO:0000259" key="8">
    <source>
        <dbReference type="Pfam" id="PF13229"/>
    </source>
</evidence>
<comment type="subcellular location">
    <subcellularLocation>
        <location evidence="1">Cell envelope</location>
    </subcellularLocation>
    <subcellularLocation>
        <location evidence="2">Cell outer membrane</location>
    </subcellularLocation>
    <subcellularLocation>
        <location evidence="3">Secreted</location>
    </subcellularLocation>
</comment>
<accession>A0A956N828</accession>
<dbReference type="InterPro" id="IPR039448">
    <property type="entry name" value="Beta_helix"/>
</dbReference>
<dbReference type="Proteomes" id="UP000739538">
    <property type="component" value="Unassembled WGS sequence"/>
</dbReference>
<evidence type="ECO:0000256" key="2">
    <source>
        <dbReference type="ARBA" id="ARBA00004442"/>
    </source>
</evidence>
<evidence type="ECO:0000256" key="1">
    <source>
        <dbReference type="ARBA" id="ARBA00004196"/>
    </source>
</evidence>
<keyword evidence="6" id="KW-0472">Membrane</keyword>
<dbReference type="NCBIfam" id="TIGR01376">
    <property type="entry name" value="POMP_repeat"/>
    <property type="match status" value="2"/>
</dbReference>
<evidence type="ECO:0000313" key="10">
    <source>
        <dbReference type="Proteomes" id="UP000739538"/>
    </source>
</evidence>
<dbReference type="AlphaFoldDB" id="A0A956N828"/>
<dbReference type="Pfam" id="PF13229">
    <property type="entry name" value="Beta_helix"/>
    <property type="match status" value="1"/>
</dbReference>
<dbReference type="InterPro" id="IPR011050">
    <property type="entry name" value="Pectin_lyase_fold/virulence"/>
</dbReference>
<dbReference type="EMBL" id="JAGQHS010000002">
    <property type="protein sequence ID" value="MCA9754352.1"/>
    <property type="molecule type" value="Genomic_DNA"/>
</dbReference>
<proteinExistence type="predicted"/>
<dbReference type="SUPFAM" id="SSF51126">
    <property type="entry name" value="Pectin lyase-like"/>
    <property type="match status" value="1"/>
</dbReference>
<evidence type="ECO:0000256" key="3">
    <source>
        <dbReference type="ARBA" id="ARBA00004613"/>
    </source>
</evidence>
<comment type="caution">
    <text evidence="9">The sequence shown here is derived from an EMBL/GenBank/DDBJ whole genome shotgun (WGS) entry which is preliminary data.</text>
</comment>
<protein>
    <submittedName>
        <fullName evidence="9">Right-handed parallel beta-helix repeat-containing protein</fullName>
    </submittedName>
</protein>
<evidence type="ECO:0000313" key="9">
    <source>
        <dbReference type="EMBL" id="MCA9754352.1"/>
    </source>
</evidence>
<reference evidence="9" key="2">
    <citation type="journal article" date="2021" name="Microbiome">
        <title>Successional dynamics and alternative stable states in a saline activated sludge microbial community over 9 years.</title>
        <authorList>
            <person name="Wang Y."/>
            <person name="Ye J."/>
            <person name="Ju F."/>
            <person name="Liu L."/>
            <person name="Boyd J.A."/>
            <person name="Deng Y."/>
            <person name="Parks D.H."/>
            <person name="Jiang X."/>
            <person name="Yin X."/>
            <person name="Woodcroft B.J."/>
            <person name="Tyson G.W."/>
            <person name="Hugenholtz P."/>
            <person name="Polz M.F."/>
            <person name="Zhang T."/>
        </authorList>
    </citation>
    <scope>NUCLEOTIDE SEQUENCE</scope>
    <source>
        <strain evidence="9">HKST-UBA02</strain>
    </source>
</reference>
<dbReference type="InterPro" id="IPR012334">
    <property type="entry name" value="Pectin_lyas_fold"/>
</dbReference>
<dbReference type="GO" id="GO:0009279">
    <property type="term" value="C:cell outer membrane"/>
    <property type="evidence" value="ECO:0007669"/>
    <property type="project" value="UniProtKB-SubCell"/>
</dbReference>
<dbReference type="Gene3D" id="2.160.20.10">
    <property type="entry name" value="Single-stranded right-handed beta-helix, Pectin lyase-like"/>
    <property type="match status" value="1"/>
</dbReference>
<keyword evidence="4" id="KW-0964">Secreted</keyword>
<keyword evidence="5" id="KW-0732">Signal</keyword>
<dbReference type="PANTHER" id="PTHR11319">
    <property type="entry name" value="G PROTEIN-COUPLED RECEPTOR-RELATED"/>
    <property type="match status" value="1"/>
</dbReference>
<dbReference type="InterPro" id="IPR006626">
    <property type="entry name" value="PbH1"/>
</dbReference>
<dbReference type="SMART" id="SM00710">
    <property type="entry name" value="PbH1"/>
    <property type="match status" value="8"/>
</dbReference>
<reference evidence="9" key="1">
    <citation type="submission" date="2020-04" db="EMBL/GenBank/DDBJ databases">
        <authorList>
            <person name="Zhang T."/>
        </authorList>
    </citation>
    <scope>NUCLEOTIDE SEQUENCE</scope>
    <source>
        <strain evidence="9">HKST-UBA02</strain>
    </source>
</reference>
<dbReference type="PANTHER" id="PTHR11319:SF35">
    <property type="entry name" value="OUTER MEMBRANE PROTEIN PMPC-RELATED"/>
    <property type="match status" value="1"/>
</dbReference>
<feature type="domain" description="Right handed beta helix" evidence="8">
    <location>
        <begin position="168"/>
        <end position="322"/>
    </location>
</feature>
<gene>
    <name evidence="9" type="ORF">KDA27_01010</name>
</gene>
<dbReference type="InterPro" id="IPR003368">
    <property type="entry name" value="POMP_repeat"/>
</dbReference>
<evidence type="ECO:0000256" key="4">
    <source>
        <dbReference type="ARBA" id="ARBA00022525"/>
    </source>
</evidence>
<name>A0A956N828_UNCEI</name>